<dbReference type="PANTHER" id="PTHR36154">
    <property type="entry name" value="DNA-BINDING TRANSCRIPTIONAL ACTIVATOR ALPA"/>
    <property type="match status" value="1"/>
</dbReference>
<evidence type="ECO:0000313" key="2">
    <source>
        <dbReference type="Proteomes" id="UP000309747"/>
    </source>
</evidence>
<name>A0A4U0RGH1_9RHOB</name>
<accession>A0A4U0RGH1</accession>
<gene>
    <name evidence="1" type="ORF">FA743_00880</name>
</gene>
<dbReference type="PANTHER" id="PTHR36154:SF1">
    <property type="entry name" value="DNA-BINDING TRANSCRIPTIONAL ACTIVATOR ALPA"/>
    <property type="match status" value="1"/>
</dbReference>
<dbReference type="EMBL" id="SUNI01000001">
    <property type="protein sequence ID" value="TJZ93862.1"/>
    <property type="molecule type" value="Genomic_DNA"/>
</dbReference>
<proteinExistence type="predicted"/>
<dbReference type="InterPro" id="IPR052931">
    <property type="entry name" value="Prophage_regulatory_activator"/>
</dbReference>
<dbReference type="InterPro" id="IPR010260">
    <property type="entry name" value="AlpA"/>
</dbReference>
<evidence type="ECO:0000313" key="1">
    <source>
        <dbReference type="EMBL" id="TJZ93862.1"/>
    </source>
</evidence>
<dbReference type="RefSeq" id="WP_136884002.1">
    <property type="nucleotide sequence ID" value="NZ_SUNI01000001.1"/>
</dbReference>
<dbReference type="Gene3D" id="1.10.238.160">
    <property type="match status" value="1"/>
</dbReference>
<dbReference type="OrthoDB" id="9801242at2"/>
<dbReference type="AlphaFoldDB" id="A0A4U0RGH1"/>
<dbReference type="InterPro" id="IPR009061">
    <property type="entry name" value="DNA-bd_dom_put_sf"/>
</dbReference>
<dbReference type="SUPFAM" id="SSF46955">
    <property type="entry name" value="Putative DNA-binding domain"/>
    <property type="match status" value="1"/>
</dbReference>
<organism evidence="1 2">
    <name type="scientific">Paracoccus gahaiensis</name>
    <dbReference type="NCBI Taxonomy" id="1706839"/>
    <lineage>
        <taxon>Bacteria</taxon>
        <taxon>Pseudomonadati</taxon>
        <taxon>Pseudomonadota</taxon>
        <taxon>Alphaproteobacteria</taxon>
        <taxon>Rhodobacterales</taxon>
        <taxon>Paracoccaceae</taxon>
        <taxon>Paracoccus</taxon>
    </lineage>
</organism>
<sequence>MPAKLLRLPDVKDLTGMSTSTIYAKMSRGEFPKPIKLGARAVAWRIADISEWIESRPVAA</sequence>
<comment type="caution">
    <text evidence="1">The sequence shown here is derived from an EMBL/GenBank/DDBJ whole genome shotgun (WGS) entry which is preliminary data.</text>
</comment>
<reference evidence="1 2" key="1">
    <citation type="submission" date="2019-04" db="EMBL/GenBank/DDBJ databases">
        <authorList>
            <person name="Li J."/>
        </authorList>
    </citation>
    <scope>NUCLEOTIDE SEQUENCE [LARGE SCALE GENOMIC DNA]</scope>
    <source>
        <strain evidence="1 2">KCTC 42687</strain>
    </source>
</reference>
<protein>
    <submittedName>
        <fullName evidence="1">AlpA family transcriptional regulator</fullName>
    </submittedName>
</protein>
<dbReference type="Pfam" id="PF05930">
    <property type="entry name" value="Phage_AlpA"/>
    <property type="match status" value="1"/>
</dbReference>
<keyword evidence="2" id="KW-1185">Reference proteome</keyword>
<dbReference type="Proteomes" id="UP000309747">
    <property type="component" value="Unassembled WGS sequence"/>
</dbReference>